<organism evidence="2 3">
    <name type="scientific">Pristionchus mayeri</name>
    <dbReference type="NCBI Taxonomy" id="1317129"/>
    <lineage>
        <taxon>Eukaryota</taxon>
        <taxon>Metazoa</taxon>
        <taxon>Ecdysozoa</taxon>
        <taxon>Nematoda</taxon>
        <taxon>Chromadorea</taxon>
        <taxon>Rhabditida</taxon>
        <taxon>Rhabditina</taxon>
        <taxon>Diplogasteromorpha</taxon>
        <taxon>Diplogasteroidea</taxon>
        <taxon>Neodiplogasteridae</taxon>
        <taxon>Pristionchus</taxon>
    </lineage>
</organism>
<reference evidence="3" key="1">
    <citation type="submission" date="2022-10" db="EMBL/GenBank/DDBJ databases">
        <title>Genome assembly of Pristionchus species.</title>
        <authorList>
            <person name="Yoshida K."/>
            <person name="Sommer R.J."/>
        </authorList>
    </citation>
    <scope>NUCLEOTIDE SEQUENCE [LARGE SCALE GENOMIC DNA]</scope>
    <source>
        <strain evidence="3">RS5460</strain>
    </source>
</reference>
<evidence type="ECO:0000313" key="2">
    <source>
        <dbReference type="EMBL" id="GMR43035.1"/>
    </source>
</evidence>
<name>A0AAN4ZTP0_9BILA</name>
<protein>
    <submittedName>
        <fullName evidence="2">Uncharacterized protein</fullName>
    </submittedName>
</protein>
<comment type="caution">
    <text evidence="2">The sequence shown here is derived from an EMBL/GenBank/DDBJ whole genome shotgun (WGS) entry which is preliminary data.</text>
</comment>
<accession>A0AAN4ZTP0</accession>
<feature type="compositionally biased region" description="Basic residues" evidence="1">
    <location>
        <begin position="43"/>
        <end position="55"/>
    </location>
</feature>
<feature type="compositionally biased region" description="Basic residues" evidence="1">
    <location>
        <begin position="93"/>
        <end position="103"/>
    </location>
</feature>
<feature type="non-terminal residue" evidence="2">
    <location>
        <position position="1"/>
    </location>
</feature>
<feature type="compositionally biased region" description="Basic and acidic residues" evidence="1">
    <location>
        <begin position="1"/>
        <end position="11"/>
    </location>
</feature>
<keyword evidence="3" id="KW-1185">Reference proteome</keyword>
<feature type="region of interest" description="Disordered" evidence="1">
    <location>
        <begin position="1"/>
        <end position="103"/>
    </location>
</feature>
<dbReference type="Proteomes" id="UP001328107">
    <property type="component" value="Unassembled WGS sequence"/>
</dbReference>
<feature type="compositionally biased region" description="Basic and acidic residues" evidence="1">
    <location>
        <begin position="31"/>
        <end position="42"/>
    </location>
</feature>
<feature type="compositionally biased region" description="Polar residues" evidence="1">
    <location>
        <begin position="80"/>
        <end position="89"/>
    </location>
</feature>
<gene>
    <name evidence="2" type="ORF">PMAYCL1PPCAC_13230</name>
</gene>
<feature type="non-terminal residue" evidence="2">
    <location>
        <position position="103"/>
    </location>
</feature>
<proteinExistence type="predicted"/>
<sequence>FSEERTREAREASPWLLAAPAASTTEEIKEEEERIRERNEGRRTKRAEQKRRKRDPRLLAGSPIPYAQQQKQPRQETHSRSSSNRQSTLLKVLRGRISKLRAA</sequence>
<dbReference type="EMBL" id="BTRK01000003">
    <property type="protein sequence ID" value="GMR43035.1"/>
    <property type="molecule type" value="Genomic_DNA"/>
</dbReference>
<evidence type="ECO:0000256" key="1">
    <source>
        <dbReference type="SAM" id="MobiDB-lite"/>
    </source>
</evidence>
<evidence type="ECO:0000313" key="3">
    <source>
        <dbReference type="Proteomes" id="UP001328107"/>
    </source>
</evidence>
<dbReference type="AlphaFoldDB" id="A0AAN4ZTP0"/>
<feature type="compositionally biased region" description="Low complexity" evidence="1">
    <location>
        <begin position="12"/>
        <end position="25"/>
    </location>
</feature>